<evidence type="ECO:0000256" key="4">
    <source>
        <dbReference type="ARBA" id="ARBA00022519"/>
    </source>
</evidence>
<dbReference type="GO" id="GO:0005886">
    <property type="term" value="C:plasma membrane"/>
    <property type="evidence" value="ECO:0007669"/>
    <property type="project" value="UniProtKB-SubCell"/>
</dbReference>
<organism evidence="11 12">
    <name type="scientific">Anaerobiospirillum thomasii</name>
    <dbReference type="NCBI Taxonomy" id="179995"/>
    <lineage>
        <taxon>Bacteria</taxon>
        <taxon>Pseudomonadati</taxon>
        <taxon>Pseudomonadota</taxon>
        <taxon>Gammaproteobacteria</taxon>
        <taxon>Aeromonadales</taxon>
        <taxon>Succinivibrionaceae</taxon>
        <taxon>Anaerobiospirillum</taxon>
    </lineage>
</organism>
<evidence type="ECO:0000313" key="11">
    <source>
        <dbReference type="EMBL" id="SPT70292.1"/>
    </source>
</evidence>
<evidence type="ECO:0000256" key="6">
    <source>
        <dbReference type="ARBA" id="ARBA00022989"/>
    </source>
</evidence>
<dbReference type="InterPro" id="IPR055348">
    <property type="entry name" value="DctQ"/>
</dbReference>
<keyword evidence="6 9" id="KW-1133">Transmembrane helix</keyword>
<dbReference type="GO" id="GO:0022857">
    <property type="term" value="F:transmembrane transporter activity"/>
    <property type="evidence" value="ECO:0007669"/>
    <property type="project" value="UniProtKB-UniRule"/>
</dbReference>
<dbReference type="Proteomes" id="UP000250086">
    <property type="component" value="Unassembled WGS sequence"/>
</dbReference>
<comment type="function">
    <text evidence="9">Part of the tripartite ATP-independent periplasmic (TRAP) transport system.</text>
</comment>
<comment type="subcellular location">
    <subcellularLocation>
        <location evidence="1 9">Cell inner membrane</location>
        <topology evidence="1 9">Multi-pass membrane protein</topology>
    </subcellularLocation>
</comment>
<gene>
    <name evidence="11" type="primary">yiaM_3</name>
    <name evidence="11" type="ORF">NCTC13093_01702</name>
</gene>
<evidence type="ECO:0000256" key="8">
    <source>
        <dbReference type="ARBA" id="ARBA00038436"/>
    </source>
</evidence>
<evidence type="ECO:0000256" key="3">
    <source>
        <dbReference type="ARBA" id="ARBA00022475"/>
    </source>
</evidence>
<accession>A0A2X0WUW6</accession>
<keyword evidence="7 9" id="KW-0472">Membrane</keyword>
<dbReference type="InterPro" id="IPR007387">
    <property type="entry name" value="TRAP_DctQ"/>
</dbReference>
<comment type="similarity">
    <text evidence="8 9">Belongs to the TRAP transporter small permease family.</text>
</comment>
<proteinExistence type="inferred from homology"/>
<protein>
    <recommendedName>
        <fullName evidence="9">TRAP transporter small permease protein</fullName>
    </recommendedName>
</protein>
<keyword evidence="4 9" id="KW-0997">Cell inner membrane</keyword>
<dbReference type="PANTHER" id="PTHR35011:SF2">
    <property type="entry name" value="2,3-DIKETO-L-GULONATE TRAP TRANSPORTER SMALL PERMEASE PROTEIN YIAM"/>
    <property type="match status" value="1"/>
</dbReference>
<keyword evidence="2 9" id="KW-0813">Transport</keyword>
<evidence type="ECO:0000256" key="2">
    <source>
        <dbReference type="ARBA" id="ARBA00022448"/>
    </source>
</evidence>
<evidence type="ECO:0000256" key="9">
    <source>
        <dbReference type="RuleBase" id="RU369079"/>
    </source>
</evidence>
<dbReference type="RefSeq" id="WP_258400070.1">
    <property type="nucleotide sequence ID" value="NZ_UAPV01000001.1"/>
</dbReference>
<feature type="transmembrane region" description="Helical" evidence="9">
    <location>
        <begin position="130"/>
        <end position="151"/>
    </location>
</feature>
<dbReference type="AlphaFoldDB" id="A0A2X0WUW6"/>
<keyword evidence="12" id="KW-1185">Reference proteome</keyword>
<evidence type="ECO:0000256" key="5">
    <source>
        <dbReference type="ARBA" id="ARBA00022692"/>
    </source>
</evidence>
<keyword evidence="3" id="KW-1003">Cell membrane</keyword>
<feature type="transmembrane region" description="Helical" evidence="9">
    <location>
        <begin position="53"/>
        <end position="72"/>
    </location>
</feature>
<dbReference type="GO" id="GO:0015740">
    <property type="term" value="P:C4-dicarboxylate transport"/>
    <property type="evidence" value="ECO:0007669"/>
    <property type="project" value="TreeGrafter"/>
</dbReference>
<name>A0A2X0WUW6_9GAMM</name>
<reference evidence="11 12" key="1">
    <citation type="submission" date="2018-06" db="EMBL/GenBank/DDBJ databases">
        <authorList>
            <consortium name="Pathogen Informatics"/>
            <person name="Doyle S."/>
        </authorList>
    </citation>
    <scope>NUCLEOTIDE SEQUENCE [LARGE SCALE GENOMIC DNA]</scope>
    <source>
        <strain evidence="11 12">NCTC13093</strain>
    </source>
</reference>
<dbReference type="EMBL" id="UAPV01000001">
    <property type="protein sequence ID" value="SPT70292.1"/>
    <property type="molecule type" value="Genomic_DNA"/>
</dbReference>
<dbReference type="Pfam" id="PF04290">
    <property type="entry name" value="DctQ"/>
    <property type="match status" value="1"/>
</dbReference>
<evidence type="ECO:0000256" key="1">
    <source>
        <dbReference type="ARBA" id="ARBA00004429"/>
    </source>
</evidence>
<evidence type="ECO:0000313" key="12">
    <source>
        <dbReference type="Proteomes" id="UP000250086"/>
    </source>
</evidence>
<dbReference type="PANTHER" id="PTHR35011">
    <property type="entry name" value="2,3-DIKETO-L-GULONATE TRAP TRANSPORTER SMALL PERMEASE PROTEIN YIAM"/>
    <property type="match status" value="1"/>
</dbReference>
<evidence type="ECO:0000256" key="7">
    <source>
        <dbReference type="ARBA" id="ARBA00023136"/>
    </source>
</evidence>
<sequence>MEKLRAIFVKIQNISCNLIALCMVLMMSVIFIQTMTRYVVFYSIPWSEELSRYLYVTLTLVGVNIAISRRQLVRIDIIDNYLKGVALKRLNIIRAVLTLVICIIFFYSSFGMIDVSQYQTSPAMGISMQIMYSILGLGFLMSSIASLFELYDAFNNENKE</sequence>
<feature type="transmembrane region" description="Helical" evidence="9">
    <location>
        <begin position="92"/>
        <end position="110"/>
    </location>
</feature>
<feature type="domain" description="Tripartite ATP-independent periplasmic transporters DctQ component" evidence="10">
    <location>
        <begin position="26"/>
        <end position="154"/>
    </location>
</feature>
<comment type="subunit">
    <text evidence="9">The complex comprises the extracytoplasmic solute receptor protein and the two transmembrane proteins.</text>
</comment>
<keyword evidence="5 9" id="KW-0812">Transmembrane</keyword>
<feature type="transmembrane region" description="Helical" evidence="9">
    <location>
        <begin position="12"/>
        <end position="33"/>
    </location>
</feature>
<evidence type="ECO:0000259" key="10">
    <source>
        <dbReference type="Pfam" id="PF04290"/>
    </source>
</evidence>